<name>A0A9I9CC73_CUCME</name>
<sequence length="50" mass="5319">MAETPPDSGRLIREEVESQVGLGAQLRKGICLPSGFGIHLLGLEATEREG</sequence>
<evidence type="ECO:0000313" key="1">
    <source>
        <dbReference type="EnsemblPlants" id="MELO3C000414.2.1"/>
    </source>
</evidence>
<dbReference type="Gramene" id="MELO3C000414.2.1">
    <property type="protein sequence ID" value="MELO3C000414.2.1"/>
    <property type="gene ID" value="MELO3C000414.2"/>
</dbReference>
<proteinExistence type="predicted"/>
<dbReference type="EnsemblPlants" id="MELO3C000414.2.1">
    <property type="protein sequence ID" value="MELO3C000414.2.1"/>
    <property type="gene ID" value="MELO3C000414.2"/>
</dbReference>
<dbReference type="AlphaFoldDB" id="A0A9I9CC73"/>
<organism evidence="1">
    <name type="scientific">Cucumis melo</name>
    <name type="common">Muskmelon</name>
    <dbReference type="NCBI Taxonomy" id="3656"/>
    <lineage>
        <taxon>Eukaryota</taxon>
        <taxon>Viridiplantae</taxon>
        <taxon>Streptophyta</taxon>
        <taxon>Embryophyta</taxon>
        <taxon>Tracheophyta</taxon>
        <taxon>Spermatophyta</taxon>
        <taxon>Magnoliopsida</taxon>
        <taxon>eudicotyledons</taxon>
        <taxon>Gunneridae</taxon>
        <taxon>Pentapetalae</taxon>
        <taxon>rosids</taxon>
        <taxon>fabids</taxon>
        <taxon>Cucurbitales</taxon>
        <taxon>Cucurbitaceae</taxon>
        <taxon>Benincaseae</taxon>
        <taxon>Cucumis</taxon>
    </lineage>
</organism>
<accession>A0A9I9CC73</accession>
<reference evidence="1" key="1">
    <citation type="submission" date="2023-03" db="UniProtKB">
        <authorList>
            <consortium name="EnsemblPlants"/>
        </authorList>
    </citation>
    <scope>IDENTIFICATION</scope>
</reference>
<protein>
    <submittedName>
        <fullName evidence="1">Uncharacterized protein</fullName>
    </submittedName>
</protein>